<dbReference type="InterPro" id="IPR001242">
    <property type="entry name" value="Condensation_dom"/>
</dbReference>
<dbReference type="SUPFAM" id="SSF52777">
    <property type="entry name" value="CoA-dependent acyltransferases"/>
    <property type="match status" value="2"/>
</dbReference>
<dbReference type="GO" id="GO:0008610">
    <property type="term" value="P:lipid biosynthetic process"/>
    <property type="evidence" value="ECO:0007669"/>
    <property type="project" value="UniProtKB-ARBA"/>
</dbReference>
<name>A0A9Q5QWC4_9CYAN</name>
<evidence type="ECO:0000256" key="1">
    <source>
        <dbReference type="ARBA" id="ARBA00000026"/>
    </source>
</evidence>
<evidence type="ECO:0000256" key="3">
    <source>
        <dbReference type="ARBA" id="ARBA00001907"/>
    </source>
</evidence>
<reference evidence="14 15" key="1">
    <citation type="submission" date="2017-01" db="EMBL/GenBank/DDBJ databases">
        <authorList>
            <person name="Abreu V.A."/>
            <person name="Popin R.V."/>
            <person name="Rigonato J."/>
            <person name="Andreote A.P."/>
            <person name="Schaker P.C."/>
            <person name="Hoff-Risseti C."/>
            <person name="Alvarenga D.O."/>
            <person name="Varani A.M."/>
            <person name="Fiore M.F."/>
        </authorList>
    </citation>
    <scope>NUCLEOTIDE SEQUENCE [LARGE SCALE GENOMIC DNA]</scope>
    <source>
        <strain evidence="14 15">CENA302</strain>
    </source>
</reference>
<dbReference type="Pfam" id="PF00668">
    <property type="entry name" value="Condensation"/>
    <property type="match status" value="1"/>
</dbReference>
<dbReference type="InterPro" id="IPR052058">
    <property type="entry name" value="Alcohol_O-acetyltransferase"/>
</dbReference>
<dbReference type="InterPro" id="IPR031641">
    <property type="entry name" value="PapA_C"/>
</dbReference>
<dbReference type="Gene3D" id="3.30.559.10">
    <property type="entry name" value="Chloramphenicol acetyltransferase-like domain"/>
    <property type="match status" value="1"/>
</dbReference>
<keyword evidence="8" id="KW-0012">Acyltransferase</keyword>
<dbReference type="Gene3D" id="3.30.559.30">
    <property type="entry name" value="Nonribosomal peptide synthetase, condensation domain"/>
    <property type="match status" value="1"/>
</dbReference>
<comment type="catalytic activity">
    <reaction evidence="1">
        <text>2 a mycocerosyl-[mycocerosic acid synthase] + a phthiocerol = a dimycocerosyl phthiocerol + 2 holo-[mycocerosic acid synthase].</text>
        <dbReference type="EC" id="2.3.1.282"/>
    </reaction>
</comment>
<evidence type="ECO:0000313" key="15">
    <source>
        <dbReference type="Proteomes" id="UP000190056"/>
    </source>
</evidence>
<sequence length="420" mass="47895">MHEQNILPHEWYCEILNRHVGTFNIIICSHVKGPLTQEIIRQALDMAQSRHPRLNWRIVGEQNCLRFETEGTQKIPLQVVDKLHNKYWQEVVTAQANEGIDSSKCLMRAVLVRALNEEDTNYLITTIHHAIADGLSFVQLQSEILSYAQKIASGEALTQVTPLPTLPSLEKLLPYSATTSQLYESYPETDTLGFEKWVPIENRKTAWIYRQMDEKLTQQLKKIAKQEKTTVHGAFCAAMLLETARIIRANQNIEVVRACCSTPFNLRSYLQVPVSSEHLNFMVWDVRLWHTLEKNTSFWDLAREARQQIRSVLKSGAFISEITSEKLEDFIPLLDKEVEITVEITNLGKLNIPTIYGIFEIEEIHVICGTAAFAGIPTLVVTEFRGKTLLSFLFSEPSLSQTTMEILANNVVSNLMDACY</sequence>
<evidence type="ECO:0000256" key="10">
    <source>
        <dbReference type="ARBA" id="ARBA00032317"/>
    </source>
</evidence>
<dbReference type="AlphaFoldDB" id="A0A9Q5QWC4"/>
<dbReference type="RefSeq" id="WP_079291259.1">
    <property type="nucleotide sequence ID" value="NZ_MTPU01000051.1"/>
</dbReference>
<comment type="catalytic activity">
    <reaction evidence="3">
        <text>2 a mycocerosyl-[mycocerosic acid synthase] + a phthiodiolone = a dimycocerosyl phthiodiolone + 2 holo-[mycocerosic acid synthase].</text>
        <dbReference type="EC" id="2.3.1.282"/>
    </reaction>
</comment>
<dbReference type="EC" id="2.3.1.282" evidence="5"/>
<evidence type="ECO:0000256" key="11">
    <source>
        <dbReference type="ARBA" id="ARBA00033407"/>
    </source>
</evidence>
<evidence type="ECO:0000259" key="12">
    <source>
        <dbReference type="Pfam" id="PF00668"/>
    </source>
</evidence>
<keyword evidence="7" id="KW-0808">Transferase</keyword>
<gene>
    <name evidence="14" type="ORF">CENA302_10815</name>
</gene>
<dbReference type="GO" id="GO:0016746">
    <property type="term" value="F:acyltransferase activity"/>
    <property type="evidence" value="ECO:0007669"/>
    <property type="project" value="UniProtKB-KW"/>
</dbReference>
<evidence type="ECO:0000256" key="7">
    <source>
        <dbReference type="ARBA" id="ARBA00022679"/>
    </source>
</evidence>
<organism evidence="14 15">
    <name type="scientific">Cylindrospermopsis raciborskii CENA302</name>
    <dbReference type="NCBI Taxonomy" id="1170768"/>
    <lineage>
        <taxon>Bacteria</taxon>
        <taxon>Bacillati</taxon>
        <taxon>Cyanobacteriota</taxon>
        <taxon>Cyanophyceae</taxon>
        <taxon>Nostocales</taxon>
        <taxon>Aphanizomenonaceae</taxon>
        <taxon>Cylindrospermopsis</taxon>
    </lineage>
</organism>
<proteinExistence type="inferred from homology"/>
<evidence type="ECO:0000313" key="14">
    <source>
        <dbReference type="EMBL" id="OPH09390.1"/>
    </source>
</evidence>
<evidence type="ECO:0000256" key="8">
    <source>
        <dbReference type="ARBA" id="ARBA00023315"/>
    </source>
</evidence>
<protein>
    <recommendedName>
        <fullName evidence="6">Phthiocerol/phthiodiolone dimycocerosyl transferase</fullName>
        <ecNumber evidence="5">2.3.1.282</ecNumber>
    </recommendedName>
    <alternativeName>
        <fullName evidence="11">Acyltransferase PapA5</fullName>
    </alternativeName>
    <alternativeName>
        <fullName evidence="9">Phthiocerol/phthiodiolone O-acyltransferase</fullName>
    </alternativeName>
    <alternativeName>
        <fullName evidence="10">Polyketide synthase-associated protein A5</fullName>
    </alternativeName>
</protein>
<evidence type="ECO:0000256" key="9">
    <source>
        <dbReference type="ARBA" id="ARBA00030465"/>
    </source>
</evidence>
<comment type="caution">
    <text evidence="14">The sequence shown here is derived from an EMBL/GenBank/DDBJ whole genome shotgun (WGS) entry which is preliminary data.</text>
</comment>
<accession>A0A9Q5QWC4</accession>
<evidence type="ECO:0000256" key="2">
    <source>
        <dbReference type="ARBA" id="ARBA00000625"/>
    </source>
</evidence>
<evidence type="ECO:0000256" key="5">
    <source>
        <dbReference type="ARBA" id="ARBA00012866"/>
    </source>
</evidence>
<dbReference type="PANTHER" id="PTHR28037">
    <property type="entry name" value="ALCOHOL O-ACETYLTRANSFERASE 1-RELATED"/>
    <property type="match status" value="1"/>
</dbReference>
<dbReference type="EMBL" id="MTPU01000051">
    <property type="protein sequence ID" value="OPH09390.1"/>
    <property type="molecule type" value="Genomic_DNA"/>
</dbReference>
<comment type="similarity">
    <text evidence="4">Belongs to the acyltransferase PapA5 family.</text>
</comment>
<evidence type="ECO:0000259" key="13">
    <source>
        <dbReference type="Pfam" id="PF16911"/>
    </source>
</evidence>
<feature type="domain" description="Condensation" evidence="12">
    <location>
        <begin position="11"/>
        <end position="158"/>
    </location>
</feature>
<dbReference type="InterPro" id="IPR023213">
    <property type="entry name" value="CAT-like_dom_sf"/>
</dbReference>
<comment type="catalytic activity">
    <reaction evidence="2">
        <text>2 a mycocerosyl-[mycocerosic acid synthase] + a phenolphthiocerol = a dimycocerosyl phenolphthiocerol + 2 holo-[mycocerosic acid synthase].</text>
        <dbReference type="EC" id="2.3.1.282"/>
    </reaction>
</comment>
<dbReference type="Proteomes" id="UP000190056">
    <property type="component" value="Unassembled WGS sequence"/>
</dbReference>
<evidence type="ECO:0000256" key="4">
    <source>
        <dbReference type="ARBA" id="ARBA00006558"/>
    </source>
</evidence>
<dbReference type="Pfam" id="PF16911">
    <property type="entry name" value="PapA_C"/>
    <property type="match status" value="1"/>
</dbReference>
<evidence type="ECO:0000256" key="6">
    <source>
        <dbReference type="ARBA" id="ARBA00013449"/>
    </source>
</evidence>
<dbReference type="PANTHER" id="PTHR28037:SF1">
    <property type="entry name" value="ALCOHOL O-ACETYLTRANSFERASE 1-RELATED"/>
    <property type="match status" value="1"/>
</dbReference>
<feature type="domain" description="Phthiocerol/phthiodiolone dimycocerosyl transferase C-terminal" evidence="13">
    <location>
        <begin position="211"/>
        <end position="355"/>
    </location>
</feature>